<dbReference type="Pfam" id="PF17803">
    <property type="entry name" value="Cadherin_4"/>
    <property type="match status" value="3"/>
</dbReference>
<dbReference type="GO" id="GO:0005576">
    <property type="term" value="C:extracellular region"/>
    <property type="evidence" value="ECO:0007669"/>
    <property type="project" value="UniProtKB-SubCell"/>
</dbReference>
<dbReference type="InterPro" id="IPR018511">
    <property type="entry name" value="Hemolysin-typ_Ca-bd_CS"/>
</dbReference>
<dbReference type="GO" id="GO:0007156">
    <property type="term" value="P:homophilic cell adhesion via plasma membrane adhesion molecules"/>
    <property type="evidence" value="ECO:0007669"/>
    <property type="project" value="InterPro"/>
</dbReference>
<dbReference type="PANTHER" id="PTHR38340:SF1">
    <property type="entry name" value="S-LAYER PROTEIN"/>
    <property type="match status" value="1"/>
</dbReference>
<dbReference type="InterPro" id="IPR010221">
    <property type="entry name" value="VCBS_dom"/>
</dbReference>
<proteinExistence type="predicted"/>
<dbReference type="EMBL" id="SIXC01000008">
    <property type="protein sequence ID" value="TBH79445.1"/>
    <property type="molecule type" value="Genomic_DNA"/>
</dbReference>
<evidence type="ECO:0000313" key="5">
    <source>
        <dbReference type="EMBL" id="TBH79445.1"/>
    </source>
</evidence>
<evidence type="ECO:0000256" key="2">
    <source>
        <dbReference type="ARBA" id="ARBA00022525"/>
    </source>
</evidence>
<evidence type="ECO:0000313" key="6">
    <source>
        <dbReference type="Proteomes" id="UP000292919"/>
    </source>
</evidence>
<dbReference type="Pfam" id="PF17963">
    <property type="entry name" value="Big_9"/>
    <property type="match status" value="1"/>
</dbReference>
<evidence type="ECO:0000256" key="1">
    <source>
        <dbReference type="ARBA" id="ARBA00004613"/>
    </source>
</evidence>
<dbReference type="PRINTS" id="PR00313">
    <property type="entry name" value="CABNDNGRPT"/>
</dbReference>
<dbReference type="Gene3D" id="2.60.40.10">
    <property type="entry name" value="Immunoglobulins"/>
    <property type="match status" value="3"/>
</dbReference>
<comment type="caution">
    <text evidence="5">The sequence shown here is derived from an EMBL/GenBank/DDBJ whole genome shotgun (WGS) entry which is preliminary data.</text>
</comment>
<dbReference type="Proteomes" id="UP000292919">
    <property type="component" value="Unassembled WGS sequence"/>
</dbReference>
<dbReference type="InterPro" id="IPR040853">
    <property type="entry name" value="RapA2_cadherin-like"/>
</dbReference>
<gene>
    <name evidence="5" type="ORF">EB812_07545</name>
</gene>
<dbReference type="Pfam" id="PF00353">
    <property type="entry name" value="HemolysinCabind"/>
    <property type="match status" value="2"/>
</dbReference>
<dbReference type="PANTHER" id="PTHR38340">
    <property type="entry name" value="S-LAYER PROTEIN"/>
    <property type="match status" value="1"/>
</dbReference>
<dbReference type="NCBIfam" id="TIGR01965">
    <property type="entry name" value="VCBS_repeat"/>
    <property type="match status" value="13"/>
</dbReference>
<dbReference type="Gene3D" id="2.150.10.10">
    <property type="entry name" value="Serralysin-like metalloprotease, C-terminal"/>
    <property type="match status" value="1"/>
</dbReference>
<dbReference type="InterPro" id="IPR011049">
    <property type="entry name" value="Serralysin-like_metalloprot_C"/>
</dbReference>
<dbReference type="SUPFAM" id="SSF51120">
    <property type="entry name" value="beta-Roll"/>
    <property type="match status" value="2"/>
</dbReference>
<dbReference type="GO" id="GO:0005509">
    <property type="term" value="F:calcium ion binding"/>
    <property type="evidence" value="ECO:0007669"/>
    <property type="project" value="InterPro"/>
</dbReference>
<name>A0A6H3FAA7_9BACT</name>
<reference evidence="5 6" key="1">
    <citation type="submission" date="2018-12" db="EMBL/GenBank/DDBJ databases">
        <title>First genome draft of Desulfovibrio legallis sp. nov.</title>
        <authorList>
            <person name="Ben Dhia O."/>
            <person name="Najjari A."/>
            <person name="Ferjani R."/>
            <person name="Fhoula I."/>
            <person name="Fardeau M.-L."/>
            <person name="Boudabbous A."/>
            <person name="Ouzari H.I."/>
        </authorList>
    </citation>
    <scope>NUCLEOTIDE SEQUENCE [LARGE SCALE GENOMIC DNA]</scope>
    <source>
        <strain evidence="5 6">H1T</strain>
    </source>
</reference>
<dbReference type="InterPro" id="IPR002126">
    <property type="entry name" value="Cadherin-like_dom"/>
</dbReference>
<dbReference type="InterPro" id="IPR050557">
    <property type="entry name" value="RTX_toxin/Mannuronan_C5-epim"/>
</dbReference>
<feature type="region of interest" description="Disordered" evidence="3">
    <location>
        <begin position="321"/>
        <end position="341"/>
    </location>
</feature>
<evidence type="ECO:0000256" key="3">
    <source>
        <dbReference type="SAM" id="MobiDB-lite"/>
    </source>
</evidence>
<sequence length="2329" mass="239306">MPDIILARPAAGQQAAIPAQAQSRIVLDFAPDDATLFRQGDNLVFGFADGGSVSLTDFYKVVTKETLPEFSVDGASVPGEEFFAALNDEDLIPAAGPAANATGGGRYQDYADSALEGGTWRLGALDYRTAFGGEPSSDLWTYGSLYNHEPELSTGGATLSLSLREAGEPAPGVSDPGVPSQSGSFHISDADGDALTAVVRIAGKTVAINGVTTVQGQYGTLVITPVGGGSDITYNFTYTLDNSPYGATDSLAQGQRVTDHIFIDVNDGRGHTITQPIAVHVTGTNDAPDVQHVDDFNLKEGGVFSGAYGTKDRDPAALHGNENDRTLNAGQTDPNGALSGDQHRTYAAGQIQALDPDQGDALTYGIQSVDIDGTSYSGAADNAAADPAHAAYDKVIDTAYGKLYFNTATGQYRFDLDNSPDGLVNRLPEGARVDVTITPTVTDSYGVSDTDTNHLRPDQGGAAVDGSINITIWGSNDQPHLELISGDALESTEDAGSGGVNSVSGTVAGTDADSGDTAHLAYGLALGGDAAGLDGATLHDTLYVLKDGDGLRLSDTKGPDCYGELKISGSGSSAAYTFTLDDTADVVQKMDTGDSKSVDFNVAVVDQYGAYSHDAITLTIHGANDAPTFDSIQNLTVKESGLYYKQTDNKLHAEENTTTTTSTTAADPNFAEHKFAAEGSLAASDVDAGDTLTYGIQTSDGVNHFAVNGDVTVYLKATGNVLSKGYEIVSEKPTDGSFCGTLTLHADGSYAFALEDTAQGVNALAEGKTAPIAFTPLVTDSKTFDANGQPAEAVHAVTEGHLTVTVKGSNEQPEITDKGWNNGHDLVAEDGGSYKITGSVVATDADTPGGDAVSYGLTLKVEDGQNVVTTLYVKDDGSGNLALSPAQGDYNACYGKISINSGNGAYTFTLYNDSDLVQALSDSDGIKSITIPVVARDKAGAYDSTEITVQIKGANDALVADDKDIMVAQVTEDGMLLGTNDANNANATASPAGVFTIHATDATGVADLQFGVLQNGEFTSIAVGGTLSMAYGKLTITAITDNGDGSFSAAYSYSLHNDNAAVNGLQAGQGLVDKITLAARDTRHDAAEAPATQPLEVHIHGANDRPYFVDGTGAKVTEFTSEATLTEDSAKGTVSGTLAGADADDAASSLTYGLVNGSTVVQVMQGNYGILTLTKDGHYTYTLTDTAALQALRAGDSLAAQDYLNKEAFPIRIMDQHNAYTDGTLHINITGVADAPVITTGKTTVQEDNGAMVRPEPNPTDDPMVTGSFGLDTTDYGDAENYGAKGTWSGGGTGTYGTLTVNADGSYTYTLTANDKDAVQSLAVGQSVTDTFTVTVTGADGTTISKDVAFTVTGANDKPVIAVDASTLTGAVKQNAFETDPAQWTDTDAPGVVFTGTVAGTDVDTGDTRTYAFLDSSGNQVQQLSTQYGTIAINPKTGHYTYYLNNEADIPDNAQDTVPVITVDQHGAQSDPQIITINITPNPGSGGTDVRVMDPDSDLAPSVQEDNGTDWNPHLGTAGPSVTASGQLQAEKPDGSAAGNTEFGVQGAGGSQVQGLQGQYGYIAVNPATGQYVYTLNNASDAVQALNAGDTLTEEFTVMLNGVPQNVPITVTIQGTNDSPVITQADGFTLQEVAAAASIKNLSHAGTVKATDVDAGDSVTYSLKGDTDGDGTINTAHGTVTLNPDGSYSYTVTDGRHITAGDALHDAFTVVVTDEHGASSQKEIPISIKGTNHGPEILTGAPTSEDVTEDGLTQWSHSLSELFSDDQGLDNLSYKVVAGDGDFNGAGIVAQGQYGTLYIDPVSGKYVYDLNNNDPTVQGLKEGETATDAFHIQATDAHGQHIDVPVSVTVTGANDAPELSVNTVLTVREDQDGQKAEGSLTTYDKDGDTLIFTVSNAESGESREVAQKDAAPAEVAGLYGTLTLNADGTYSYTLTSDALGAGEIATETFTVTANDGSGSATATSPAREITVNLVGANDAPTALDPTSTLALNGLIPGQTASVSVAYTDLATDPDQNDTLTCTITSSLNGHYGSLYYDATAGAYVYALDTSPAGLLKLAQAHAAGNDLTETFNYTAGDSHGASANGTYTVHLDPALPSAPDLNDGQPHLLFGGSGNDSIAGGSGDDIISGGGGDDLIYGGGGDDLIYGGGGDDYLDGGAGNDSLYGGAGNDSLYGGDGNDYLDGGAGADALHGGAGNDILRYDPDDALADGGKGIDFLVGKSAPGDLDSLFAAGKIKNIDALITDHGGTATDDTASLTSMTALEHVGITVQDTDGKATIVLDSSWKAVEGEGHTFVNIAADLHISVAHSASVSEDTVNHAIQIITSDSGG</sequence>
<dbReference type="RefSeq" id="WP_130958001.1">
    <property type="nucleotide sequence ID" value="NZ_JBHSHA010000014.1"/>
</dbReference>
<dbReference type="PROSITE" id="PS00330">
    <property type="entry name" value="HEMOLYSIN_CALCIUM"/>
    <property type="match status" value="4"/>
</dbReference>
<dbReference type="PROSITE" id="PS50268">
    <property type="entry name" value="CADHERIN_2"/>
    <property type="match status" value="1"/>
</dbReference>
<feature type="region of interest" description="Disordered" evidence="3">
    <location>
        <begin position="1493"/>
        <end position="1538"/>
    </location>
</feature>
<keyword evidence="2" id="KW-0964">Secreted</keyword>
<keyword evidence="6" id="KW-1185">Reference proteome</keyword>
<feature type="domain" description="Cadherin" evidence="4">
    <location>
        <begin position="1117"/>
        <end position="1238"/>
    </location>
</feature>
<organism evidence="5 6">
    <name type="scientific">Desulfovibrio legallii</name>
    <dbReference type="NCBI Taxonomy" id="571438"/>
    <lineage>
        <taxon>Bacteria</taxon>
        <taxon>Pseudomonadati</taxon>
        <taxon>Thermodesulfobacteriota</taxon>
        <taxon>Desulfovibrionia</taxon>
        <taxon>Desulfovibrionales</taxon>
        <taxon>Desulfovibrionaceae</taxon>
        <taxon>Desulfovibrio</taxon>
    </lineage>
</organism>
<dbReference type="InterPro" id="IPR001343">
    <property type="entry name" value="Hemolysn_Ca-bd"/>
</dbReference>
<dbReference type="InterPro" id="IPR013783">
    <property type="entry name" value="Ig-like_fold"/>
</dbReference>
<accession>A0A6H3FAA7</accession>
<evidence type="ECO:0000259" key="4">
    <source>
        <dbReference type="PROSITE" id="PS50268"/>
    </source>
</evidence>
<dbReference type="GO" id="GO:0016020">
    <property type="term" value="C:membrane"/>
    <property type="evidence" value="ECO:0007669"/>
    <property type="project" value="InterPro"/>
</dbReference>
<protein>
    <recommendedName>
        <fullName evidence="4">Cadherin domain-containing protein</fullName>
    </recommendedName>
</protein>
<comment type="subcellular location">
    <subcellularLocation>
        <location evidence="1">Secreted</location>
    </subcellularLocation>
</comment>